<protein>
    <submittedName>
        <fullName evidence="2">Uncharacterized protein</fullName>
    </submittedName>
</protein>
<dbReference type="AlphaFoldDB" id="A0A3N3ZQD8"/>
<evidence type="ECO:0000313" key="2">
    <source>
        <dbReference type="EMBL" id="ROZ61686.1"/>
    </source>
</evidence>
<keyword evidence="1" id="KW-1133">Transmembrane helix</keyword>
<dbReference type="EMBL" id="RKMF01000019">
    <property type="protein sequence ID" value="ROZ61686.1"/>
    <property type="molecule type" value="Genomic_DNA"/>
</dbReference>
<keyword evidence="1" id="KW-0472">Membrane</keyword>
<evidence type="ECO:0000313" key="3">
    <source>
        <dbReference type="Proteomes" id="UP000270616"/>
    </source>
</evidence>
<accession>A0A3N3ZQD8</accession>
<dbReference type="Proteomes" id="UP000270616">
    <property type="component" value="Unassembled WGS sequence"/>
</dbReference>
<feature type="transmembrane region" description="Helical" evidence="1">
    <location>
        <begin position="12"/>
        <end position="36"/>
    </location>
</feature>
<organism evidence="2 3">
    <name type="scientific">Kocuria soli</name>
    <dbReference type="NCBI Taxonomy" id="2485125"/>
    <lineage>
        <taxon>Bacteria</taxon>
        <taxon>Bacillati</taxon>
        <taxon>Actinomycetota</taxon>
        <taxon>Actinomycetes</taxon>
        <taxon>Micrococcales</taxon>
        <taxon>Micrococcaceae</taxon>
        <taxon>Kocuria</taxon>
    </lineage>
</organism>
<sequence length="74" mass="8082">MNAGGSGLNVFGWAAVFLAVTSCAAILIMLVLKWVTGGEEVWPWFTRYAYFAFPGSVVCLLLSLVLTLAQRRRA</sequence>
<comment type="caution">
    <text evidence="2">The sequence shown here is derived from an EMBL/GenBank/DDBJ whole genome shotgun (WGS) entry which is preliminary data.</text>
</comment>
<keyword evidence="1" id="KW-0812">Transmembrane</keyword>
<keyword evidence="3" id="KW-1185">Reference proteome</keyword>
<feature type="transmembrane region" description="Helical" evidence="1">
    <location>
        <begin position="48"/>
        <end position="69"/>
    </location>
</feature>
<reference evidence="2 3" key="1">
    <citation type="submission" date="2018-10" db="EMBL/GenBank/DDBJ databases">
        <title>Kocuria sp. M5W7-7, whole genome shotgun sequence.</title>
        <authorList>
            <person name="Tuo L."/>
        </authorList>
    </citation>
    <scope>NUCLEOTIDE SEQUENCE [LARGE SCALE GENOMIC DNA]</scope>
    <source>
        <strain evidence="2 3">M5W7-7</strain>
    </source>
</reference>
<evidence type="ECO:0000256" key="1">
    <source>
        <dbReference type="SAM" id="Phobius"/>
    </source>
</evidence>
<proteinExistence type="predicted"/>
<name>A0A3N3ZQD8_9MICC</name>
<gene>
    <name evidence="2" type="ORF">EDL96_12650</name>
</gene>